<feature type="region of interest" description="Disordered" evidence="1">
    <location>
        <begin position="164"/>
        <end position="200"/>
    </location>
</feature>
<evidence type="ECO:0000313" key="3">
    <source>
        <dbReference type="Proteomes" id="UP001221898"/>
    </source>
</evidence>
<organism evidence="2 3">
    <name type="scientific">Aldrovandia affinis</name>
    <dbReference type="NCBI Taxonomy" id="143900"/>
    <lineage>
        <taxon>Eukaryota</taxon>
        <taxon>Metazoa</taxon>
        <taxon>Chordata</taxon>
        <taxon>Craniata</taxon>
        <taxon>Vertebrata</taxon>
        <taxon>Euteleostomi</taxon>
        <taxon>Actinopterygii</taxon>
        <taxon>Neopterygii</taxon>
        <taxon>Teleostei</taxon>
        <taxon>Notacanthiformes</taxon>
        <taxon>Halosauridae</taxon>
        <taxon>Aldrovandia</taxon>
    </lineage>
</organism>
<feature type="compositionally biased region" description="Basic and acidic residues" evidence="1">
    <location>
        <begin position="220"/>
        <end position="254"/>
    </location>
</feature>
<gene>
    <name evidence="2" type="ORF">AAFF_G00264620</name>
</gene>
<dbReference type="Proteomes" id="UP001221898">
    <property type="component" value="Unassembled WGS sequence"/>
</dbReference>
<accession>A0AAD7REB4</accession>
<dbReference type="EMBL" id="JAINUG010000360">
    <property type="protein sequence ID" value="KAJ8377234.1"/>
    <property type="molecule type" value="Genomic_DNA"/>
</dbReference>
<keyword evidence="3" id="KW-1185">Reference proteome</keyword>
<evidence type="ECO:0000256" key="1">
    <source>
        <dbReference type="SAM" id="MobiDB-lite"/>
    </source>
</evidence>
<protein>
    <submittedName>
        <fullName evidence="2">Uncharacterized protein</fullName>
    </submittedName>
</protein>
<sequence length="415" mass="44286">MAELEAERTAAGCDTPAPDTLSPAPGTLSLARVKCEPDPCQIQPLSTASLASEQIRMDISGLDYIRSEQRRPPGAELDPLKAQYEPSLAFDYISHVSDSLAYIKSEQHADLQCYYATELASLKAGCEPNLMSSHVGAEISGLESIHMAELRSELHKLRPEGAADGLAKPELDFPAGLYEPAPPPPGPAPPRPGPAAHAQPHRREALLLPPVRQELQHAGQPEDARPHPHGREALRMRAVREELRPGRQPEEAPAHPHGPAAARLPALPPGLRQGRRPAGAPAGPPLARRRREGEAPPLPRVQPELRPAEGAPRAPGGLSHAPRRGGGGGGGGRGGGGAGRRAAEPGRQTVRVRRLRQALRERGGAEDSRPDPLGRETLRMRAVREELRPARTPQSAPADPHGGAAVRLPALREEL</sequence>
<feature type="region of interest" description="Disordered" evidence="1">
    <location>
        <begin position="1"/>
        <end position="25"/>
    </location>
</feature>
<feature type="compositionally biased region" description="Pro residues" evidence="1">
    <location>
        <begin position="180"/>
        <end position="193"/>
    </location>
</feature>
<feature type="region of interest" description="Disordered" evidence="1">
    <location>
        <begin position="215"/>
        <end position="415"/>
    </location>
</feature>
<comment type="caution">
    <text evidence="2">The sequence shown here is derived from an EMBL/GenBank/DDBJ whole genome shotgun (WGS) entry which is preliminary data.</text>
</comment>
<feature type="compositionally biased region" description="Gly residues" evidence="1">
    <location>
        <begin position="324"/>
        <end position="339"/>
    </location>
</feature>
<evidence type="ECO:0000313" key="2">
    <source>
        <dbReference type="EMBL" id="KAJ8377234.1"/>
    </source>
</evidence>
<dbReference type="AlphaFoldDB" id="A0AAD7REB4"/>
<feature type="compositionally biased region" description="Low complexity" evidence="1">
    <location>
        <begin position="255"/>
        <end position="281"/>
    </location>
</feature>
<feature type="compositionally biased region" description="Basic and acidic residues" evidence="1">
    <location>
        <begin position="358"/>
        <end position="389"/>
    </location>
</feature>
<reference evidence="2" key="1">
    <citation type="journal article" date="2023" name="Science">
        <title>Genome structures resolve the early diversification of teleost fishes.</title>
        <authorList>
            <person name="Parey E."/>
            <person name="Louis A."/>
            <person name="Montfort J."/>
            <person name="Bouchez O."/>
            <person name="Roques C."/>
            <person name="Iampietro C."/>
            <person name="Lluch J."/>
            <person name="Castinel A."/>
            <person name="Donnadieu C."/>
            <person name="Desvignes T."/>
            <person name="Floi Bucao C."/>
            <person name="Jouanno E."/>
            <person name="Wen M."/>
            <person name="Mejri S."/>
            <person name="Dirks R."/>
            <person name="Jansen H."/>
            <person name="Henkel C."/>
            <person name="Chen W.J."/>
            <person name="Zahm M."/>
            <person name="Cabau C."/>
            <person name="Klopp C."/>
            <person name="Thompson A.W."/>
            <person name="Robinson-Rechavi M."/>
            <person name="Braasch I."/>
            <person name="Lecointre G."/>
            <person name="Bobe J."/>
            <person name="Postlethwait J.H."/>
            <person name="Berthelot C."/>
            <person name="Roest Crollius H."/>
            <person name="Guiguen Y."/>
        </authorList>
    </citation>
    <scope>NUCLEOTIDE SEQUENCE</scope>
    <source>
        <strain evidence="2">NC1722</strain>
    </source>
</reference>
<name>A0AAD7REB4_9TELE</name>
<proteinExistence type="predicted"/>